<dbReference type="Proteomes" id="UP001164305">
    <property type="component" value="Chromosome"/>
</dbReference>
<feature type="transmembrane region" description="Helical" evidence="7">
    <location>
        <begin position="144"/>
        <end position="166"/>
    </location>
</feature>
<sequence>MTSARLDPRSLTQRLRPRLPRRAERPELGSAHPAPISPARRRLALFALALGGFGIGSSEFVSMGLLPGIAHSLLPGLMSASPEAGIAQAGLAISAYAAGVVVGAPTVALLAVRMSRTKLIVLLAAALLAGTVLSALMPTFELTVLARFIAGIPHGAYFGVASLIAASLMGEGSQGKGVALALSGLTVANLIGVPLLTAFGQGLGWRMSYLIIAAVFIATIALLSLSVPPQERPAERSILEELSAFRSKQVWAVAGIAAVGFSGSFAIYSYIADISQHVAGTTAAFVPVVLACAGLGMTLGNLLGGWASDRSGTRTLLIGFPAYILALVALFLFASSAPGLLVTVFFVNLANSMVTPAVQTWLIRAAGRSQVLGASLNHAAFNVANSLGAALGGAVISAGLGFRAPAVVAIFLAACGFAMVLTTLGAQRALVKRRAHAMSRVVSLDSLRGLGGAGVGAVRGREADARRGERLHATTGAIPAITGAIPVTTGALPAVC</sequence>
<dbReference type="InterPro" id="IPR011701">
    <property type="entry name" value="MFS"/>
</dbReference>
<dbReference type="EMBL" id="CP107020">
    <property type="protein sequence ID" value="UYG17168.1"/>
    <property type="molecule type" value="Genomic_DNA"/>
</dbReference>
<feature type="transmembrane region" description="Helical" evidence="7">
    <location>
        <begin position="283"/>
        <end position="303"/>
    </location>
</feature>
<evidence type="ECO:0000256" key="6">
    <source>
        <dbReference type="SAM" id="MobiDB-lite"/>
    </source>
</evidence>
<feature type="transmembrane region" description="Helical" evidence="7">
    <location>
        <begin position="119"/>
        <end position="138"/>
    </location>
</feature>
<feature type="transmembrane region" description="Helical" evidence="7">
    <location>
        <begin position="86"/>
        <end position="112"/>
    </location>
</feature>
<protein>
    <submittedName>
        <fullName evidence="9">MFS transporter</fullName>
    </submittedName>
</protein>
<evidence type="ECO:0000259" key="8">
    <source>
        <dbReference type="PROSITE" id="PS50850"/>
    </source>
</evidence>
<dbReference type="PANTHER" id="PTHR43124:SF3">
    <property type="entry name" value="CHLORAMPHENICOL EFFLUX PUMP RV0191"/>
    <property type="match status" value="1"/>
</dbReference>
<feature type="region of interest" description="Disordered" evidence="6">
    <location>
        <begin position="1"/>
        <end position="35"/>
    </location>
</feature>
<evidence type="ECO:0000313" key="10">
    <source>
        <dbReference type="Proteomes" id="UP001164305"/>
    </source>
</evidence>
<keyword evidence="3 7" id="KW-0812">Transmembrane</keyword>
<dbReference type="InterPro" id="IPR050189">
    <property type="entry name" value="MFS_Efflux_Transporters"/>
</dbReference>
<accession>A0ABY6G1T4</accession>
<reference evidence="9" key="1">
    <citation type="submission" date="2022-10" db="EMBL/GenBank/DDBJ databases">
        <title>Whole-Genome Sequencing of Brachybacterium huguangmaarense BRM-3, Isolated from Betula schmidtii.</title>
        <authorList>
            <person name="Haam D."/>
        </authorList>
    </citation>
    <scope>NUCLEOTIDE SEQUENCE</scope>
    <source>
        <strain evidence="9">BRM-3</strain>
    </source>
</reference>
<feature type="transmembrane region" description="Helical" evidence="7">
    <location>
        <begin position="315"/>
        <end position="334"/>
    </location>
</feature>
<feature type="transmembrane region" description="Helical" evidence="7">
    <location>
        <begin position="178"/>
        <end position="197"/>
    </location>
</feature>
<feature type="transmembrane region" description="Helical" evidence="7">
    <location>
        <begin position="340"/>
        <end position="358"/>
    </location>
</feature>
<organism evidence="9 10">
    <name type="scientific">Brachybacterium huguangmaarense</name>
    <dbReference type="NCBI Taxonomy" id="1652028"/>
    <lineage>
        <taxon>Bacteria</taxon>
        <taxon>Bacillati</taxon>
        <taxon>Actinomycetota</taxon>
        <taxon>Actinomycetes</taxon>
        <taxon>Micrococcales</taxon>
        <taxon>Dermabacteraceae</taxon>
        <taxon>Brachybacterium</taxon>
    </lineage>
</organism>
<dbReference type="Gene3D" id="1.20.1250.20">
    <property type="entry name" value="MFS general substrate transporter like domains"/>
    <property type="match status" value="2"/>
</dbReference>
<keyword evidence="5 7" id="KW-0472">Membrane</keyword>
<evidence type="ECO:0000256" key="7">
    <source>
        <dbReference type="SAM" id="Phobius"/>
    </source>
</evidence>
<evidence type="ECO:0000256" key="3">
    <source>
        <dbReference type="ARBA" id="ARBA00022692"/>
    </source>
</evidence>
<evidence type="ECO:0000256" key="4">
    <source>
        <dbReference type="ARBA" id="ARBA00022989"/>
    </source>
</evidence>
<feature type="transmembrane region" description="Helical" evidence="7">
    <location>
        <begin position="43"/>
        <end position="66"/>
    </location>
</feature>
<dbReference type="SUPFAM" id="SSF103473">
    <property type="entry name" value="MFS general substrate transporter"/>
    <property type="match status" value="1"/>
</dbReference>
<dbReference type="InterPro" id="IPR020846">
    <property type="entry name" value="MFS_dom"/>
</dbReference>
<dbReference type="InterPro" id="IPR036259">
    <property type="entry name" value="MFS_trans_sf"/>
</dbReference>
<keyword evidence="2" id="KW-1003">Cell membrane</keyword>
<proteinExistence type="predicted"/>
<keyword evidence="4 7" id="KW-1133">Transmembrane helix</keyword>
<evidence type="ECO:0000256" key="1">
    <source>
        <dbReference type="ARBA" id="ARBA00004651"/>
    </source>
</evidence>
<keyword evidence="10" id="KW-1185">Reference proteome</keyword>
<evidence type="ECO:0000313" key="9">
    <source>
        <dbReference type="EMBL" id="UYG17168.1"/>
    </source>
</evidence>
<feature type="transmembrane region" description="Helical" evidence="7">
    <location>
        <begin position="209"/>
        <end position="229"/>
    </location>
</feature>
<dbReference type="PANTHER" id="PTHR43124">
    <property type="entry name" value="PURINE EFFLUX PUMP PBUE"/>
    <property type="match status" value="1"/>
</dbReference>
<feature type="transmembrane region" description="Helical" evidence="7">
    <location>
        <begin position="250"/>
        <end position="271"/>
    </location>
</feature>
<feature type="transmembrane region" description="Helical" evidence="7">
    <location>
        <begin position="379"/>
        <end position="400"/>
    </location>
</feature>
<dbReference type="CDD" id="cd17324">
    <property type="entry name" value="MFS_NepI_like"/>
    <property type="match status" value="1"/>
</dbReference>
<gene>
    <name evidence="9" type="ORF">BRM3_01650</name>
</gene>
<evidence type="ECO:0000256" key="2">
    <source>
        <dbReference type="ARBA" id="ARBA00022475"/>
    </source>
</evidence>
<dbReference type="PROSITE" id="PS50850">
    <property type="entry name" value="MFS"/>
    <property type="match status" value="1"/>
</dbReference>
<dbReference type="Pfam" id="PF07690">
    <property type="entry name" value="MFS_1"/>
    <property type="match status" value="1"/>
</dbReference>
<dbReference type="RefSeq" id="WP_263594377.1">
    <property type="nucleotide sequence ID" value="NZ_CP107020.1"/>
</dbReference>
<feature type="transmembrane region" description="Helical" evidence="7">
    <location>
        <begin position="406"/>
        <end position="426"/>
    </location>
</feature>
<evidence type="ECO:0000256" key="5">
    <source>
        <dbReference type="ARBA" id="ARBA00023136"/>
    </source>
</evidence>
<comment type="subcellular location">
    <subcellularLocation>
        <location evidence="1">Cell membrane</location>
        <topology evidence="1">Multi-pass membrane protein</topology>
    </subcellularLocation>
</comment>
<feature type="domain" description="Major facilitator superfamily (MFS) profile" evidence="8">
    <location>
        <begin position="44"/>
        <end position="430"/>
    </location>
</feature>
<name>A0ABY6G1T4_9MICO</name>